<keyword evidence="1" id="KW-1185">Reference proteome</keyword>
<reference evidence="2" key="1">
    <citation type="submission" date="2022-11" db="UniProtKB">
        <authorList>
            <consortium name="WormBaseParasite"/>
        </authorList>
    </citation>
    <scope>IDENTIFICATION</scope>
</reference>
<dbReference type="Proteomes" id="UP000887578">
    <property type="component" value="Unplaced"/>
</dbReference>
<accession>A0A914R0H9</accession>
<sequence length="179" mass="20680">MKCLNSMKAICSKIYYNCITSLVLCSTTLKISDYEILTSSKLLKDVDIQYYNILDNYENKISLDKIFEQTPNVEKFSFQRYKVSDGLTNKIMENMTAILKGNYVKHFLVTGCLFSPNFDPNLLCAFIKKAVAPDSVFHFLTCKGFNEQYFEIKKAVNEMIKEWDNSDHQKPVIDIFPSS</sequence>
<organism evidence="1 2">
    <name type="scientific">Panagrolaimus davidi</name>
    <dbReference type="NCBI Taxonomy" id="227884"/>
    <lineage>
        <taxon>Eukaryota</taxon>
        <taxon>Metazoa</taxon>
        <taxon>Ecdysozoa</taxon>
        <taxon>Nematoda</taxon>
        <taxon>Chromadorea</taxon>
        <taxon>Rhabditida</taxon>
        <taxon>Tylenchina</taxon>
        <taxon>Panagrolaimomorpha</taxon>
        <taxon>Panagrolaimoidea</taxon>
        <taxon>Panagrolaimidae</taxon>
        <taxon>Panagrolaimus</taxon>
    </lineage>
</organism>
<dbReference type="WBParaSite" id="PDA_v2.g9948.t1">
    <property type="protein sequence ID" value="PDA_v2.g9948.t1"/>
    <property type="gene ID" value="PDA_v2.g9948"/>
</dbReference>
<proteinExistence type="predicted"/>
<evidence type="ECO:0000313" key="1">
    <source>
        <dbReference type="Proteomes" id="UP000887578"/>
    </source>
</evidence>
<name>A0A914R0H9_9BILA</name>
<dbReference type="AlphaFoldDB" id="A0A914R0H9"/>
<protein>
    <submittedName>
        <fullName evidence="2">Uncharacterized protein</fullName>
    </submittedName>
</protein>
<evidence type="ECO:0000313" key="2">
    <source>
        <dbReference type="WBParaSite" id="PDA_v2.g9948.t1"/>
    </source>
</evidence>